<proteinExistence type="predicted"/>
<evidence type="ECO:0000256" key="1">
    <source>
        <dbReference type="SAM" id="Coils"/>
    </source>
</evidence>
<accession>A0AAW2SYF0</accession>
<feature type="region of interest" description="Disordered" evidence="2">
    <location>
        <begin position="536"/>
        <end position="609"/>
    </location>
</feature>
<reference evidence="4" key="2">
    <citation type="journal article" date="2024" name="Plant">
        <title>Genomic evolution and insights into agronomic trait innovations of Sesamum species.</title>
        <authorList>
            <person name="Miao H."/>
            <person name="Wang L."/>
            <person name="Qu L."/>
            <person name="Liu H."/>
            <person name="Sun Y."/>
            <person name="Le M."/>
            <person name="Wang Q."/>
            <person name="Wei S."/>
            <person name="Zheng Y."/>
            <person name="Lin W."/>
            <person name="Duan Y."/>
            <person name="Cao H."/>
            <person name="Xiong S."/>
            <person name="Wang X."/>
            <person name="Wei L."/>
            <person name="Li C."/>
            <person name="Ma Q."/>
            <person name="Ju M."/>
            <person name="Zhao R."/>
            <person name="Li G."/>
            <person name="Mu C."/>
            <person name="Tian Q."/>
            <person name="Mei H."/>
            <person name="Zhang T."/>
            <person name="Gao T."/>
            <person name="Zhang H."/>
        </authorList>
    </citation>
    <scope>NUCLEOTIDE SEQUENCE</scope>
    <source>
        <strain evidence="4">KEN8</strain>
    </source>
</reference>
<organism evidence="4">
    <name type="scientific">Sesamum calycinum</name>
    <dbReference type="NCBI Taxonomy" id="2727403"/>
    <lineage>
        <taxon>Eukaryota</taxon>
        <taxon>Viridiplantae</taxon>
        <taxon>Streptophyta</taxon>
        <taxon>Embryophyta</taxon>
        <taxon>Tracheophyta</taxon>
        <taxon>Spermatophyta</taxon>
        <taxon>Magnoliopsida</taxon>
        <taxon>eudicotyledons</taxon>
        <taxon>Gunneridae</taxon>
        <taxon>Pentapetalae</taxon>
        <taxon>asterids</taxon>
        <taxon>lamiids</taxon>
        <taxon>Lamiales</taxon>
        <taxon>Pedaliaceae</taxon>
        <taxon>Sesamum</taxon>
    </lineage>
</organism>
<feature type="compositionally biased region" description="Basic and acidic residues" evidence="2">
    <location>
        <begin position="573"/>
        <end position="586"/>
    </location>
</feature>
<feature type="compositionally biased region" description="Low complexity" evidence="2">
    <location>
        <begin position="246"/>
        <end position="261"/>
    </location>
</feature>
<feature type="compositionally biased region" description="Low complexity" evidence="2">
    <location>
        <begin position="315"/>
        <end position="325"/>
    </location>
</feature>
<dbReference type="Pfam" id="PF14309">
    <property type="entry name" value="DUF4378"/>
    <property type="match status" value="1"/>
</dbReference>
<feature type="region of interest" description="Disordered" evidence="2">
    <location>
        <begin position="47"/>
        <end position="94"/>
    </location>
</feature>
<feature type="compositionally biased region" description="Low complexity" evidence="2">
    <location>
        <begin position="658"/>
        <end position="670"/>
    </location>
</feature>
<sequence>MSGKILPSSRNENRDPRKQIRCMNGIFHLFDRHHLLAGWKLSSHNNKRLLPGPQQQLEPKNATKAVADVQKEKPRVSMETSQSSSSSSSCSFASSSLDYNRTAQSETLSLRQINISESPLQITAMIEQQPSSTRGLQSPDIRDVVKDSMYREARSLTIKSVANDERKVTVMKHIDSPRPLQQSKFGKPKATVNEGSTRVFAKVLEGTKNSKDELLTLPRFSYDGRESQDSFKTAMKLKERPRLSLDSKASSLKSSPLESRLNFLGPDLHMGNKKSSHQEPGSHTRTSSIIAKLMGLDAFPDTISTDENPITNIKSSPSPRAASPSKLSTKTEESKQNQVSFSQPVLQKNPASSSPRSCNASSIRKPTTCSRLPMEPAPWKQRDSSQVSPKVAAQSRKTPTNTQHPSSSVYGEIEKRITELEFKRSGKDLRALKQILEAMQKTRAKLENQRGESAELTMQRICTSDDSCSNQNPTLSMWQNRNAYQPAHTIIGTYPPKQSGSSFGTTKSATVMEKFKISSSNQVPTTETSHLRPLRIQEPKYHKENTAHREKAKDLTPGNHSTKDSSLFLPSIDKTKWRNLEPERTSKVPQRIRAENCSTSGRGSHTVSPRLQQNALRFEGESHPTMPLSDSGRLKKHSSKKVREKSSQYRKHKVKSMDSQLCDDQLSDLSSETRYSSYQGDTASVKSESNNSIASQMETEVKSSTGSINTNYREQQASENKNSVSMLKDQIPAFELAATMMEQPSPVSVLDATFYSEDSPSPVKKRTTAFQEDESPIPDEAEWHLGNLNQLPECTRSGPGYNYSQKSENMLHLVHEPRLSKTKPSEAAANHNESVDQSLNPGKRYINKILLASGILKDTGTIPTVDQLLSCHLIDPDIFHALEEKEDRIAGPTGALNEKNDQMKLNQKIQKKIIFDTLNEILVRKFTSGGLYTLGWKSMSSQGLMKEVYLEMDQLCNISYSNLDDEDDGLVRLLAADMKNQSEDWTNYSGELPALVLDIERLIFKDLINEVVAGEVMGLHEWSRRHCRQLFTK</sequence>
<feature type="compositionally biased region" description="Polar residues" evidence="2">
    <location>
        <begin position="672"/>
        <end position="706"/>
    </location>
</feature>
<feature type="region of interest" description="Disordered" evidence="2">
    <location>
        <begin position="621"/>
        <end position="706"/>
    </location>
</feature>
<feature type="domain" description="DUF4378" evidence="3">
    <location>
        <begin position="844"/>
        <end position="1010"/>
    </location>
</feature>
<feature type="compositionally biased region" description="Basic residues" evidence="2">
    <location>
        <begin position="634"/>
        <end position="654"/>
    </location>
</feature>
<feature type="compositionally biased region" description="Polar residues" evidence="2">
    <location>
        <begin position="302"/>
        <end position="314"/>
    </location>
</feature>
<dbReference type="InterPro" id="IPR025486">
    <property type="entry name" value="DUF4378"/>
</dbReference>
<feature type="compositionally biased region" description="Low complexity" evidence="2">
    <location>
        <begin position="349"/>
        <end position="362"/>
    </location>
</feature>
<feature type="compositionally biased region" description="Polar residues" evidence="2">
    <location>
        <begin position="336"/>
        <end position="346"/>
    </location>
</feature>
<feature type="coiled-coil region" evidence="1">
    <location>
        <begin position="429"/>
        <end position="459"/>
    </location>
</feature>
<dbReference type="PANTHER" id="PTHR31680">
    <property type="entry name" value="LONGIFOLIA PROTEIN"/>
    <property type="match status" value="1"/>
</dbReference>
<feature type="compositionally biased region" description="Polar residues" evidence="2">
    <location>
        <begin position="596"/>
        <end position="609"/>
    </location>
</feature>
<feature type="region of interest" description="Disordered" evidence="2">
    <location>
        <begin position="245"/>
        <end position="285"/>
    </location>
</feature>
<evidence type="ECO:0000313" key="4">
    <source>
        <dbReference type="EMBL" id="KAL0396601.1"/>
    </source>
</evidence>
<dbReference type="EMBL" id="JACGWM010000001">
    <property type="protein sequence ID" value="KAL0396601.1"/>
    <property type="molecule type" value="Genomic_DNA"/>
</dbReference>
<feature type="region of interest" description="Disordered" evidence="2">
    <location>
        <begin position="300"/>
        <end position="410"/>
    </location>
</feature>
<keyword evidence="1" id="KW-0175">Coiled coil</keyword>
<dbReference type="PANTHER" id="PTHR31680:SF20">
    <property type="entry name" value="PROTEIN LONGIFOLIA 2-LIKE"/>
    <property type="match status" value="1"/>
</dbReference>
<dbReference type="GO" id="GO:0051513">
    <property type="term" value="P:regulation of monopolar cell growth"/>
    <property type="evidence" value="ECO:0007669"/>
    <property type="project" value="InterPro"/>
</dbReference>
<evidence type="ECO:0000256" key="2">
    <source>
        <dbReference type="SAM" id="MobiDB-lite"/>
    </source>
</evidence>
<feature type="compositionally biased region" description="Low complexity" evidence="2">
    <location>
        <begin position="77"/>
        <end position="94"/>
    </location>
</feature>
<name>A0AAW2SYF0_9LAMI</name>
<protein>
    <submittedName>
        <fullName evidence="4">Protein LONGIFOLIA 2</fullName>
    </submittedName>
</protein>
<reference evidence="4" key="1">
    <citation type="submission" date="2020-06" db="EMBL/GenBank/DDBJ databases">
        <authorList>
            <person name="Li T."/>
            <person name="Hu X."/>
            <person name="Zhang T."/>
            <person name="Song X."/>
            <person name="Zhang H."/>
            <person name="Dai N."/>
            <person name="Sheng W."/>
            <person name="Hou X."/>
            <person name="Wei L."/>
        </authorList>
    </citation>
    <scope>NUCLEOTIDE SEQUENCE</scope>
    <source>
        <strain evidence="4">KEN8</strain>
        <tissue evidence="4">Leaf</tissue>
    </source>
</reference>
<feature type="compositionally biased region" description="Basic and acidic residues" evidence="2">
    <location>
        <begin position="536"/>
        <end position="554"/>
    </location>
</feature>
<comment type="caution">
    <text evidence="4">The sequence shown here is derived from an EMBL/GenBank/DDBJ whole genome shotgun (WGS) entry which is preliminary data.</text>
</comment>
<dbReference type="AlphaFoldDB" id="A0AAW2SYF0"/>
<dbReference type="InterPro" id="IPR033334">
    <property type="entry name" value="LNG1/2"/>
</dbReference>
<gene>
    <name evidence="4" type="ORF">Scaly_0108500</name>
</gene>
<feature type="compositionally biased region" description="Polar residues" evidence="2">
    <location>
        <begin position="395"/>
        <end position="409"/>
    </location>
</feature>
<evidence type="ECO:0000259" key="3">
    <source>
        <dbReference type="Pfam" id="PF14309"/>
    </source>
</evidence>